<reference evidence="4" key="1">
    <citation type="journal article" date="2023" name="Commun. Biol.">
        <title>Genome analysis of Parmales, the sister group of diatoms, reveals the evolutionary specialization of diatoms from phago-mixotrophs to photoautotrophs.</title>
        <authorList>
            <person name="Ban H."/>
            <person name="Sato S."/>
            <person name="Yoshikawa S."/>
            <person name="Yamada K."/>
            <person name="Nakamura Y."/>
            <person name="Ichinomiya M."/>
            <person name="Sato N."/>
            <person name="Blanc-Mathieu R."/>
            <person name="Endo H."/>
            <person name="Kuwata A."/>
            <person name="Ogata H."/>
        </authorList>
    </citation>
    <scope>NUCLEOTIDE SEQUENCE [LARGE SCALE GENOMIC DNA]</scope>
    <source>
        <strain evidence="4">NIES 3701</strain>
    </source>
</reference>
<dbReference type="Proteomes" id="UP001165085">
    <property type="component" value="Unassembled WGS sequence"/>
</dbReference>
<accession>A0A9W7AGQ6</accession>
<feature type="transmembrane region" description="Helical" evidence="2">
    <location>
        <begin position="442"/>
        <end position="464"/>
    </location>
</feature>
<feature type="transmembrane region" description="Helical" evidence="2">
    <location>
        <begin position="923"/>
        <end position="946"/>
    </location>
</feature>
<keyword evidence="4" id="KW-1185">Reference proteome</keyword>
<keyword evidence="2" id="KW-0812">Transmembrane</keyword>
<feature type="transmembrane region" description="Helical" evidence="2">
    <location>
        <begin position="279"/>
        <end position="298"/>
    </location>
</feature>
<feature type="transmembrane region" description="Helical" evidence="2">
    <location>
        <begin position="813"/>
        <end position="835"/>
    </location>
</feature>
<feature type="transmembrane region" description="Helical" evidence="2">
    <location>
        <begin position="1101"/>
        <end position="1122"/>
    </location>
</feature>
<feature type="transmembrane region" description="Helical" evidence="2">
    <location>
        <begin position="72"/>
        <end position="95"/>
    </location>
</feature>
<proteinExistence type="predicted"/>
<feature type="transmembrane region" description="Helical" evidence="2">
    <location>
        <begin position="609"/>
        <end position="630"/>
    </location>
</feature>
<name>A0A9W7AGQ6_9STRA</name>
<feature type="region of interest" description="Disordered" evidence="1">
    <location>
        <begin position="1"/>
        <end position="35"/>
    </location>
</feature>
<feature type="transmembrane region" description="Helical" evidence="2">
    <location>
        <begin position="576"/>
        <end position="597"/>
    </location>
</feature>
<feature type="transmembrane region" description="Helical" evidence="2">
    <location>
        <begin position="1142"/>
        <end position="1163"/>
    </location>
</feature>
<comment type="caution">
    <text evidence="3">The sequence shown here is derived from an EMBL/GenBank/DDBJ whole genome shotgun (WGS) entry which is preliminary data.</text>
</comment>
<evidence type="ECO:0000256" key="1">
    <source>
        <dbReference type="SAM" id="MobiDB-lite"/>
    </source>
</evidence>
<organism evidence="3 4">
    <name type="scientific">Triparma strigata</name>
    <dbReference type="NCBI Taxonomy" id="1606541"/>
    <lineage>
        <taxon>Eukaryota</taxon>
        <taxon>Sar</taxon>
        <taxon>Stramenopiles</taxon>
        <taxon>Ochrophyta</taxon>
        <taxon>Bolidophyceae</taxon>
        <taxon>Parmales</taxon>
        <taxon>Triparmaceae</taxon>
        <taxon>Triparma</taxon>
    </lineage>
</organism>
<feature type="transmembrane region" description="Helical" evidence="2">
    <location>
        <begin position="1044"/>
        <end position="1064"/>
    </location>
</feature>
<keyword evidence="2" id="KW-1133">Transmembrane helix</keyword>
<dbReference type="EMBL" id="BRXY01000139">
    <property type="protein sequence ID" value="GMH70276.1"/>
    <property type="molecule type" value="Genomic_DNA"/>
</dbReference>
<protein>
    <submittedName>
        <fullName evidence="3">Uncharacterized protein</fullName>
    </submittedName>
</protein>
<dbReference type="OrthoDB" id="10386233at2759"/>
<sequence>MSFPSSPSPTSHKSPSAQANPLATPPTSSPKQDLGAFSPSMSIKMFKQGSEGRVRVATQQESFGLDGVHPKVAAPIVWTAIILQALIVVVFWFAINTDGAKNTDGATDGQAQDEQMRHDDFGAALDSGTLKAYISIALLPYLRILSYFNLLSSTSKSFGPREMVSMSILLLGQIFRAVSHDEHLGRVDLINPHSFKILQFFADLTLCFCCRYLKTRISGLNFNEKEIFVYKTLPTVLVGVFVPSVYLSSETAACWVPNNHGNWDDTTETCHNIFVSNSALSYAILGSGFLYLVMSPFLTKHYSLQNLVSFNFPFFRTYVQIITFIVSMFLALFVFATAGEILDADFYFNTKFDLFVLWFIDATMERRIQWTSYFIQFAFFLLAISFIVPLPTEQTDGRELESIVSGIELEATRRTRIRYRHRISRYLKSKLMTRRLNELAPFYRYLAIFVLGVLVQTLCWEVGFRRSLFTEAWRIFNYYTTPCSNEDSVCSCDDFGKCHRTKYEFAEEDGAWEGNKKYVDFLNITLGNAFIQCTSKEGNVYFTAPTMFNLDCDYDRRLDLDELNPRSFYYWATRKFLVTDCCMNMMSLYFLGLLVLSRPAAGVHLFTDITAALFLLISHACLFYNCNIVMNEDKQFSPEVSFFEKAGPTFEFMGVTFSFFCFVTLFIFGRLCRNYLKAHTENEINVHFQRSLCLFMSAVPPSVFLYFEARYCGNFAGVSSPSCSMLAQANFAVVVNIVMGVTFFALFNFSSPNLKLVDFLRVSDKIQNFDVIFRFILMGILQFVAMIIFGYRPRDADDEPPQITRTDHEMQHYALDIFTPVLPSIWTLLCLVYYFKLGHDEHVEKAIGEEDEDVVLPVTFIIWDTINRKTKWIVDLIRVPEDSVRLSPFLEAIFLLLGVIASTPFLLARLFQGEEDIRDENQALFTLWTVVLRNSGDLLIPVSLLYLSVHFMSDLSQPNVRIRTTIPLAVISLLYIIDTATFFEQPNEYKQKVAKTEDKGGTTWFKKQMIVCISVVMLLLLIVVRKKSILKLPAEDRRKHLFANVAYISLSALSTLTYLIAEYFSCATRLINKQIDKMEFKDQTTGKIVETYIDGNQCEAISYNLTPLVLVLVFTAIGKVIYPEASEEDPVKIVMTLDLAPFRIFQLIVGMLMAMTAIVMFGVRHESRIDPWVETFCLVYFSLTLFMFISEGFYTTSFAKMWNRDRGNDDFDVEFPENEGPSLRLKRSSLEMRKNVGSEKSIWDGGTKGRHKGLAKNRTKCEITTSSRMDQGDEMMMGAGVLGENSLAPGML</sequence>
<evidence type="ECO:0000313" key="3">
    <source>
        <dbReference type="EMBL" id="GMH70276.1"/>
    </source>
</evidence>
<feature type="transmembrane region" description="Helical" evidence="2">
    <location>
        <begin position="318"/>
        <end position="342"/>
    </location>
</feature>
<keyword evidence="2" id="KW-0472">Membrane</keyword>
<feature type="transmembrane region" description="Helical" evidence="2">
    <location>
        <begin position="688"/>
        <end position="707"/>
    </location>
</feature>
<evidence type="ECO:0000256" key="2">
    <source>
        <dbReference type="SAM" id="Phobius"/>
    </source>
</evidence>
<feature type="transmembrane region" description="Helical" evidence="2">
    <location>
        <begin position="373"/>
        <end position="392"/>
    </location>
</feature>
<feature type="transmembrane region" description="Helical" evidence="2">
    <location>
        <begin position="771"/>
        <end position="792"/>
    </location>
</feature>
<feature type="transmembrane region" description="Helical" evidence="2">
    <location>
        <begin position="1004"/>
        <end position="1024"/>
    </location>
</feature>
<evidence type="ECO:0000313" key="4">
    <source>
        <dbReference type="Proteomes" id="UP001165085"/>
    </source>
</evidence>
<feature type="transmembrane region" description="Helical" evidence="2">
    <location>
        <begin position="650"/>
        <end position="668"/>
    </location>
</feature>
<feature type="compositionally biased region" description="Low complexity" evidence="1">
    <location>
        <begin position="1"/>
        <end position="16"/>
    </location>
</feature>
<feature type="transmembrane region" description="Helical" evidence="2">
    <location>
        <begin position="966"/>
        <end position="983"/>
    </location>
</feature>
<feature type="transmembrane region" description="Helical" evidence="2">
    <location>
        <begin position="1175"/>
        <end position="1194"/>
    </location>
</feature>
<feature type="transmembrane region" description="Helical" evidence="2">
    <location>
        <begin position="728"/>
        <end position="751"/>
    </location>
</feature>
<gene>
    <name evidence="3" type="ORF">TrST_g4859</name>
</gene>
<feature type="transmembrane region" description="Helical" evidence="2">
    <location>
        <begin position="892"/>
        <end position="911"/>
    </location>
</feature>